<evidence type="ECO:0000313" key="3">
    <source>
        <dbReference type="Proteomes" id="UP000355283"/>
    </source>
</evidence>
<dbReference type="GO" id="GO:0006406">
    <property type="term" value="P:mRNA export from nucleus"/>
    <property type="evidence" value="ECO:0007669"/>
    <property type="project" value="TreeGrafter"/>
</dbReference>
<feature type="domain" description="SAC3/GANP/THP3 conserved" evidence="1">
    <location>
        <begin position="8"/>
        <end position="181"/>
    </location>
</feature>
<dbReference type="Gene3D" id="1.25.40.990">
    <property type="match status" value="1"/>
</dbReference>
<comment type="caution">
    <text evidence="2">The sequence shown here is derived from an EMBL/GenBank/DDBJ whole genome shotgun (WGS) entry which is preliminary data.</text>
</comment>
<gene>
    <name evidence="2" type="ORF">NSK_006902</name>
</gene>
<name>A0A4D9CR19_9STRA</name>
<accession>A0A4D9CR19</accession>
<dbReference type="InterPro" id="IPR045107">
    <property type="entry name" value="SAC3/GANP/THP3"/>
</dbReference>
<dbReference type="EMBL" id="SDOX01000122">
    <property type="protein sequence ID" value="TFJ81651.1"/>
    <property type="molecule type" value="Genomic_DNA"/>
</dbReference>
<dbReference type="Proteomes" id="UP000355283">
    <property type="component" value="Unassembled WGS sequence"/>
</dbReference>
<protein>
    <recommendedName>
        <fullName evidence="1">SAC3/GANP/THP3 conserved domain-containing protein</fullName>
    </recommendedName>
</protein>
<dbReference type="InterPro" id="IPR005062">
    <property type="entry name" value="SAC3/GANP/THP3_conserved"/>
</dbReference>
<dbReference type="PANTHER" id="PTHR12436:SF3">
    <property type="entry name" value="GERMINAL-CENTER ASSOCIATED NUCLEAR PROTEIN"/>
    <property type="match status" value="1"/>
</dbReference>
<dbReference type="GO" id="GO:0005737">
    <property type="term" value="C:cytoplasm"/>
    <property type="evidence" value="ECO:0007669"/>
    <property type="project" value="TreeGrafter"/>
</dbReference>
<dbReference type="Pfam" id="PF03399">
    <property type="entry name" value="SAC3_GANP"/>
    <property type="match status" value="1"/>
</dbReference>
<dbReference type="OrthoDB" id="264795at2759"/>
<evidence type="ECO:0000259" key="1">
    <source>
        <dbReference type="Pfam" id="PF03399"/>
    </source>
</evidence>
<evidence type="ECO:0000313" key="2">
    <source>
        <dbReference type="EMBL" id="TFJ81651.1"/>
    </source>
</evidence>
<reference evidence="2 3" key="1">
    <citation type="submission" date="2019-01" db="EMBL/GenBank/DDBJ databases">
        <title>Nuclear Genome Assembly of the Microalgal Biofuel strain Nannochloropsis salina CCMP1776.</title>
        <authorList>
            <person name="Hovde B."/>
        </authorList>
    </citation>
    <scope>NUCLEOTIDE SEQUENCE [LARGE SCALE GENOMIC DNA]</scope>
    <source>
        <strain evidence="2 3">CCMP1776</strain>
    </source>
</reference>
<dbReference type="AlphaFoldDB" id="A0A4D9CR19"/>
<dbReference type="GO" id="GO:0070390">
    <property type="term" value="C:transcription export complex 2"/>
    <property type="evidence" value="ECO:0007669"/>
    <property type="project" value="TreeGrafter"/>
</dbReference>
<sequence length="190" mass="21934">MKGRCEAMCSIEEQEERQKQHDISQFEATDATRTLRRHLRKMDPERAVKRYLRAADGRGETAGDVRPLKWLERTVAHLWSVALSVFESQGQEKAPKKEDLLRLVELYDFMSDRFMAVRKDIIVQGLAGSGAQAIYKRIIRFHILFDYLLTEQVPPVFDAHMGLNAVRSGLATLLDFFQNVKRIRRGACQL</sequence>
<keyword evidence="3" id="KW-1185">Reference proteome</keyword>
<dbReference type="PANTHER" id="PTHR12436">
    <property type="entry name" value="80 KDA MCM3-ASSOCIATED PROTEIN"/>
    <property type="match status" value="1"/>
</dbReference>
<organism evidence="2 3">
    <name type="scientific">Nannochloropsis salina CCMP1776</name>
    <dbReference type="NCBI Taxonomy" id="1027361"/>
    <lineage>
        <taxon>Eukaryota</taxon>
        <taxon>Sar</taxon>
        <taxon>Stramenopiles</taxon>
        <taxon>Ochrophyta</taxon>
        <taxon>Eustigmatophyceae</taxon>
        <taxon>Eustigmatales</taxon>
        <taxon>Monodopsidaceae</taxon>
        <taxon>Microchloropsis</taxon>
        <taxon>Microchloropsis salina</taxon>
    </lineage>
</organism>
<proteinExistence type="predicted"/>